<reference evidence="1 2" key="1">
    <citation type="submission" date="2013-02" db="EMBL/GenBank/DDBJ databases">
        <authorList>
            <person name="Fiebig A."/>
            <person name="Goeker M."/>
            <person name="Klenk H.-P.P."/>
        </authorList>
    </citation>
    <scope>NUCLEOTIDE SEQUENCE [LARGE SCALE GENOMIC DNA]</scope>
    <source>
        <strain evidence="1 2">DSM 19309</strain>
    </source>
</reference>
<dbReference type="OrthoDB" id="9865013at2"/>
<dbReference type="RefSeq" id="WP_037277529.1">
    <property type="nucleotide sequence ID" value="NZ_KK088522.1"/>
</dbReference>
<comment type="caution">
    <text evidence="1">The sequence shown here is derived from an EMBL/GenBank/DDBJ whole genome shotgun (WGS) entry which is preliminary data.</text>
</comment>
<organism evidence="1 2">
    <name type="scientific">Rubellimicrobium mesophilum DSM 19309</name>
    <dbReference type="NCBI Taxonomy" id="442562"/>
    <lineage>
        <taxon>Bacteria</taxon>
        <taxon>Pseudomonadati</taxon>
        <taxon>Pseudomonadota</taxon>
        <taxon>Alphaproteobacteria</taxon>
        <taxon>Rhodobacterales</taxon>
        <taxon>Roseobacteraceae</taxon>
        <taxon>Rubellimicrobium</taxon>
    </lineage>
</organism>
<sequence>MQLRLSYLAVPALLLVAGCDESMMMGGGQTAGDAGTIGSGTNTQVGADNIQTTATTPQGILRAQLAEPSQVGECERLALVIEDSASTEVARQAAIEDRQRIGCPA</sequence>
<accession>A0A017HN43</accession>
<proteinExistence type="predicted"/>
<gene>
    <name evidence="1" type="ORF">Rumeso_02583</name>
</gene>
<dbReference type="PROSITE" id="PS51257">
    <property type="entry name" value="PROKAR_LIPOPROTEIN"/>
    <property type="match status" value="1"/>
</dbReference>
<evidence type="ECO:0000313" key="1">
    <source>
        <dbReference type="EMBL" id="EYD75801.1"/>
    </source>
</evidence>
<protein>
    <recommendedName>
        <fullName evidence="3">Lipoprotein</fullName>
    </recommendedName>
</protein>
<name>A0A017HN43_9RHOB</name>
<evidence type="ECO:0000313" key="2">
    <source>
        <dbReference type="Proteomes" id="UP000019666"/>
    </source>
</evidence>
<keyword evidence="2" id="KW-1185">Reference proteome</keyword>
<dbReference type="STRING" id="442562.Rumeso_02583"/>
<dbReference type="Proteomes" id="UP000019666">
    <property type="component" value="Unassembled WGS sequence"/>
</dbReference>
<dbReference type="EMBL" id="AOSK01000065">
    <property type="protein sequence ID" value="EYD75801.1"/>
    <property type="molecule type" value="Genomic_DNA"/>
</dbReference>
<dbReference type="AlphaFoldDB" id="A0A017HN43"/>
<evidence type="ECO:0008006" key="3">
    <source>
        <dbReference type="Google" id="ProtNLM"/>
    </source>
</evidence>
<dbReference type="HOGENOM" id="CLU_2234589_0_0_5"/>